<proteinExistence type="predicted"/>
<accession>A0ABW3HQQ5</accession>
<evidence type="ECO:0000313" key="2">
    <source>
        <dbReference type="Proteomes" id="UP001596989"/>
    </source>
</evidence>
<organism evidence="1 2">
    <name type="scientific">Paenibacillus chungangensis</name>
    <dbReference type="NCBI Taxonomy" id="696535"/>
    <lineage>
        <taxon>Bacteria</taxon>
        <taxon>Bacillati</taxon>
        <taxon>Bacillota</taxon>
        <taxon>Bacilli</taxon>
        <taxon>Bacillales</taxon>
        <taxon>Paenibacillaceae</taxon>
        <taxon>Paenibacillus</taxon>
    </lineage>
</organism>
<dbReference type="RefSeq" id="WP_377564068.1">
    <property type="nucleotide sequence ID" value="NZ_JBHTJZ010000011.1"/>
</dbReference>
<sequence>MMAEKREKDKPLSAVRYQKTRLLKSECWKAEEKRLLTALLEDEAMYTHEEARVVVHTFLKRRVV</sequence>
<comment type="caution">
    <text evidence="1">The sequence shown here is derived from an EMBL/GenBank/DDBJ whole genome shotgun (WGS) entry which is preliminary data.</text>
</comment>
<gene>
    <name evidence="1" type="ORF">ACFQ2I_10425</name>
</gene>
<protein>
    <submittedName>
        <fullName evidence="1">Uncharacterized protein</fullName>
    </submittedName>
</protein>
<dbReference type="EMBL" id="JBHTJZ010000011">
    <property type="protein sequence ID" value="MFD0959805.1"/>
    <property type="molecule type" value="Genomic_DNA"/>
</dbReference>
<evidence type="ECO:0000313" key="1">
    <source>
        <dbReference type="EMBL" id="MFD0959805.1"/>
    </source>
</evidence>
<dbReference type="Proteomes" id="UP001596989">
    <property type="component" value="Unassembled WGS sequence"/>
</dbReference>
<name>A0ABW3HQQ5_9BACL</name>
<reference evidence="2" key="1">
    <citation type="journal article" date="2019" name="Int. J. Syst. Evol. Microbiol.">
        <title>The Global Catalogue of Microorganisms (GCM) 10K type strain sequencing project: providing services to taxonomists for standard genome sequencing and annotation.</title>
        <authorList>
            <consortium name="The Broad Institute Genomics Platform"/>
            <consortium name="The Broad Institute Genome Sequencing Center for Infectious Disease"/>
            <person name="Wu L."/>
            <person name="Ma J."/>
        </authorList>
    </citation>
    <scope>NUCLEOTIDE SEQUENCE [LARGE SCALE GENOMIC DNA]</scope>
    <source>
        <strain evidence="2">CCUG 59129</strain>
    </source>
</reference>
<keyword evidence="2" id="KW-1185">Reference proteome</keyword>